<evidence type="ECO:0000313" key="2">
    <source>
        <dbReference type="Proteomes" id="UP000192513"/>
    </source>
</evidence>
<dbReference type="Pfam" id="PF00378">
    <property type="entry name" value="ECH_1"/>
    <property type="match status" value="1"/>
</dbReference>
<dbReference type="Gene3D" id="3.90.226.10">
    <property type="entry name" value="2-enoyl-CoA Hydratase, Chain A, domain 1"/>
    <property type="match status" value="1"/>
</dbReference>
<dbReference type="GO" id="GO:0003824">
    <property type="term" value="F:catalytic activity"/>
    <property type="evidence" value="ECO:0007669"/>
    <property type="project" value="UniProtKB-ARBA"/>
</dbReference>
<dbReference type="InterPro" id="IPR029045">
    <property type="entry name" value="ClpP/crotonase-like_dom_sf"/>
</dbReference>
<dbReference type="PANTHER" id="PTHR43459">
    <property type="entry name" value="ENOYL-COA HYDRATASE"/>
    <property type="match status" value="1"/>
</dbReference>
<name>A0A1X0IGF8_9MYCO</name>
<dbReference type="AlphaFoldDB" id="A0A1X0IGF8"/>
<dbReference type="InterPro" id="IPR001753">
    <property type="entry name" value="Enoyl-CoA_hydra/iso"/>
</dbReference>
<reference evidence="1 2" key="1">
    <citation type="submission" date="2017-02" db="EMBL/GenBank/DDBJ databases">
        <title>The new phylogeny of genus Mycobacterium.</title>
        <authorList>
            <person name="Tortoli E."/>
            <person name="Trovato A."/>
            <person name="Cirillo D.M."/>
        </authorList>
    </citation>
    <scope>NUCLEOTIDE SEQUENCE [LARGE SCALE GENOMIC DNA]</scope>
    <source>
        <strain evidence="1 2">DSM 45000</strain>
    </source>
</reference>
<comment type="caution">
    <text evidence="1">The sequence shown here is derived from an EMBL/GenBank/DDBJ whole genome shotgun (WGS) entry which is preliminary data.</text>
</comment>
<dbReference type="RefSeq" id="WP_083169375.1">
    <property type="nucleotide sequence ID" value="NZ_AP022619.1"/>
</dbReference>
<dbReference type="CDD" id="cd06558">
    <property type="entry name" value="crotonase-like"/>
    <property type="match status" value="1"/>
</dbReference>
<dbReference type="STRING" id="590652.BST39_04120"/>
<dbReference type="SUPFAM" id="SSF52096">
    <property type="entry name" value="ClpP/crotonase"/>
    <property type="match status" value="1"/>
</dbReference>
<dbReference type="PANTHER" id="PTHR43459:SF3">
    <property type="entry name" value="ENOYL-COA HYDRATASE ECHA15 (ENOYL HYDRASE) (UNSATURATED ACYL-COA HYDRATASE) (CROTONASE)-RELATED"/>
    <property type="match status" value="1"/>
</dbReference>
<evidence type="ECO:0000313" key="1">
    <source>
        <dbReference type="EMBL" id="ORB45419.1"/>
    </source>
</evidence>
<dbReference type="OrthoDB" id="4699757at2"/>
<accession>A0A1X0IGF8</accession>
<proteinExistence type="predicted"/>
<sequence length="259" mass="27681">MSDEILKIESDGAVRIVTLNKPDSLNALSYELHLELCNVWQRIASDWEARVVVLTGAGRAFCAGGDVSGFLEKVTNVDRRRHGMREAGRLVTEMLRFHLPVIAAINGPAVGLGASLATMADIVYMADTAFIADTHVTMGLVAGDGGAITWPAMMSILRAKEYLFTGERIYAKDAKEIGLANKVLAPEELMPAALELAHKLAAHPAQALQDTKRAVNLHLNAAAGRVLPYALAAEEVSFSQPEVARIARDLAAKADGGKG</sequence>
<gene>
    <name evidence="1" type="ORF">BST39_04120</name>
</gene>
<protein>
    <submittedName>
        <fullName evidence="1">Enoyl-CoA hydratase</fullName>
    </submittedName>
</protein>
<dbReference type="Proteomes" id="UP000192513">
    <property type="component" value="Unassembled WGS sequence"/>
</dbReference>
<organism evidence="1 2">
    <name type="scientific">Mycobacterium paraseoulense</name>
    <dbReference type="NCBI Taxonomy" id="590652"/>
    <lineage>
        <taxon>Bacteria</taxon>
        <taxon>Bacillati</taxon>
        <taxon>Actinomycetota</taxon>
        <taxon>Actinomycetes</taxon>
        <taxon>Mycobacteriales</taxon>
        <taxon>Mycobacteriaceae</taxon>
        <taxon>Mycobacterium</taxon>
    </lineage>
</organism>
<keyword evidence="2" id="KW-1185">Reference proteome</keyword>
<dbReference type="EMBL" id="MVIE01000004">
    <property type="protein sequence ID" value="ORB45419.1"/>
    <property type="molecule type" value="Genomic_DNA"/>
</dbReference>